<dbReference type="AlphaFoldDB" id="A0A2S2CZY8"/>
<feature type="domain" description="Regulator of nucleoside diphosphate kinase N-terminal" evidence="2">
    <location>
        <begin position="13"/>
        <end position="51"/>
    </location>
</feature>
<protein>
    <recommendedName>
        <fullName evidence="2">Regulator of nucleoside diphosphate kinase N-terminal domain-containing protein</fullName>
    </recommendedName>
</protein>
<proteinExistence type="predicted"/>
<feature type="compositionally biased region" description="Low complexity" evidence="1">
    <location>
        <begin position="54"/>
        <end position="75"/>
    </location>
</feature>
<evidence type="ECO:0000259" key="2">
    <source>
        <dbReference type="Pfam" id="PF14760"/>
    </source>
</evidence>
<evidence type="ECO:0000313" key="4">
    <source>
        <dbReference type="Proteomes" id="UP000245629"/>
    </source>
</evidence>
<dbReference type="OrthoDB" id="192847at2"/>
<dbReference type="InterPro" id="IPR029462">
    <property type="entry name" value="Rnk_N"/>
</dbReference>
<keyword evidence="4" id="KW-1185">Reference proteome</keyword>
<organism evidence="3 4">
    <name type="scientific">Azospirillum thermophilum</name>
    <dbReference type="NCBI Taxonomy" id="2202148"/>
    <lineage>
        <taxon>Bacteria</taxon>
        <taxon>Pseudomonadati</taxon>
        <taxon>Pseudomonadota</taxon>
        <taxon>Alphaproteobacteria</taxon>
        <taxon>Rhodospirillales</taxon>
        <taxon>Azospirillaceae</taxon>
        <taxon>Azospirillum</taxon>
    </lineage>
</organism>
<dbReference type="KEGG" id="azz:DEW08_28835"/>
<dbReference type="Gene3D" id="1.10.286.20">
    <property type="match status" value="1"/>
</dbReference>
<gene>
    <name evidence="3" type="ORF">DEW08_28835</name>
</gene>
<dbReference type="EMBL" id="CP029358">
    <property type="protein sequence ID" value="AWK90005.1"/>
    <property type="molecule type" value="Genomic_DNA"/>
</dbReference>
<reference evidence="4" key="1">
    <citation type="submission" date="2018-05" db="EMBL/GenBank/DDBJ databases">
        <title>Azospirillum thermophila sp. nov., a novel isolated from hot spring.</title>
        <authorList>
            <person name="Zhao Z."/>
        </authorList>
    </citation>
    <scope>NUCLEOTIDE SEQUENCE [LARGE SCALE GENOMIC DNA]</scope>
    <source>
        <strain evidence="4">CFH 70021</strain>
        <plasmid evidence="4">unnamed3</plasmid>
    </source>
</reference>
<dbReference type="Pfam" id="PF14760">
    <property type="entry name" value="Rnk_N"/>
    <property type="match status" value="1"/>
</dbReference>
<name>A0A2S2CZY8_9PROT</name>
<dbReference type="Proteomes" id="UP000245629">
    <property type="component" value="Plasmid unnamed3"/>
</dbReference>
<accession>A0A2S2CZY8</accession>
<geneLocation type="plasmid" evidence="3 4">
    <name>unnamed3</name>
</geneLocation>
<feature type="region of interest" description="Disordered" evidence="1">
    <location>
        <begin position="49"/>
        <end position="93"/>
    </location>
</feature>
<keyword evidence="3" id="KW-0614">Plasmid</keyword>
<evidence type="ECO:0000256" key="1">
    <source>
        <dbReference type="SAM" id="MobiDB-lite"/>
    </source>
</evidence>
<evidence type="ECO:0000313" key="3">
    <source>
        <dbReference type="EMBL" id="AWK90005.1"/>
    </source>
</evidence>
<sequence>MTMNRKSLLGDPPPIRITPRDLGLLDSILSQLSRPSPVVDFLQRELDRASVEDAAPAPSSPSAPASPSTTTVAAAIPPPFSPPARCGRTASPS</sequence>